<keyword evidence="1" id="KW-0472">Membrane</keyword>
<name>A0A1A9VPL2_GLOAU</name>
<evidence type="ECO:0000256" key="1">
    <source>
        <dbReference type="SAM" id="Phobius"/>
    </source>
</evidence>
<proteinExistence type="predicted"/>
<feature type="transmembrane region" description="Helical" evidence="1">
    <location>
        <begin position="68"/>
        <end position="88"/>
    </location>
</feature>
<dbReference type="AlphaFoldDB" id="A0A1A9VPL2"/>
<evidence type="ECO:0000313" key="3">
    <source>
        <dbReference type="Proteomes" id="UP000078200"/>
    </source>
</evidence>
<protein>
    <submittedName>
        <fullName evidence="2">Uncharacterized protein</fullName>
    </submittedName>
</protein>
<evidence type="ECO:0000313" key="2">
    <source>
        <dbReference type="EnsemblMetazoa" id="GAUT043526-PA"/>
    </source>
</evidence>
<dbReference type="EnsemblMetazoa" id="GAUT043526-RA">
    <property type="protein sequence ID" value="GAUT043526-PA"/>
    <property type="gene ID" value="GAUT043526"/>
</dbReference>
<keyword evidence="3" id="KW-1185">Reference proteome</keyword>
<keyword evidence="1" id="KW-0812">Transmembrane</keyword>
<dbReference type="VEuPathDB" id="VectorBase:GAUT043526"/>
<keyword evidence="1" id="KW-1133">Transmembrane helix</keyword>
<sequence length="118" mass="13675">MYIPESKNKVDELGTLFVLSGNVFVPNLTLLLGGTETYSRDYFNCPNYYEPFSTLIAASRLSSKKEKLLIAVYTLKVVWIKVLFWNFWFFEDCLSFELGVMTNCCYFVIVQQCSIIFS</sequence>
<dbReference type="Proteomes" id="UP000078200">
    <property type="component" value="Unassembled WGS sequence"/>
</dbReference>
<organism evidence="2 3">
    <name type="scientific">Glossina austeni</name>
    <name type="common">Savannah tsetse fly</name>
    <dbReference type="NCBI Taxonomy" id="7395"/>
    <lineage>
        <taxon>Eukaryota</taxon>
        <taxon>Metazoa</taxon>
        <taxon>Ecdysozoa</taxon>
        <taxon>Arthropoda</taxon>
        <taxon>Hexapoda</taxon>
        <taxon>Insecta</taxon>
        <taxon>Pterygota</taxon>
        <taxon>Neoptera</taxon>
        <taxon>Endopterygota</taxon>
        <taxon>Diptera</taxon>
        <taxon>Brachycera</taxon>
        <taxon>Muscomorpha</taxon>
        <taxon>Hippoboscoidea</taxon>
        <taxon>Glossinidae</taxon>
        <taxon>Glossina</taxon>
    </lineage>
</organism>
<reference evidence="2" key="1">
    <citation type="submission" date="2020-05" db="UniProtKB">
        <authorList>
            <consortium name="EnsemblMetazoa"/>
        </authorList>
    </citation>
    <scope>IDENTIFICATION</scope>
    <source>
        <strain evidence="2">TTRI</strain>
    </source>
</reference>
<accession>A0A1A9VPL2</accession>